<reference evidence="1 2" key="1">
    <citation type="submission" date="2019-04" db="EMBL/GenBank/DDBJ databases">
        <title>Friends and foes A comparative genomics study of 23 Aspergillus species from section Flavi.</title>
        <authorList>
            <consortium name="DOE Joint Genome Institute"/>
            <person name="Kjaerbolling I."/>
            <person name="Vesth T."/>
            <person name="Frisvad J.C."/>
            <person name="Nybo J.L."/>
            <person name="Theobald S."/>
            <person name="Kildgaard S."/>
            <person name="Isbrandt T."/>
            <person name="Kuo A."/>
            <person name="Sato A."/>
            <person name="Lyhne E.K."/>
            <person name="Kogle M.E."/>
            <person name="Wiebenga A."/>
            <person name="Kun R.S."/>
            <person name="Lubbers R.J."/>
            <person name="Makela M.R."/>
            <person name="Barry K."/>
            <person name="Chovatia M."/>
            <person name="Clum A."/>
            <person name="Daum C."/>
            <person name="Haridas S."/>
            <person name="He G."/>
            <person name="LaButti K."/>
            <person name="Lipzen A."/>
            <person name="Mondo S."/>
            <person name="Riley R."/>
            <person name="Salamov A."/>
            <person name="Simmons B.A."/>
            <person name="Magnuson J.K."/>
            <person name="Henrissat B."/>
            <person name="Mortensen U.H."/>
            <person name="Larsen T.O."/>
            <person name="Devries R.P."/>
            <person name="Grigoriev I.V."/>
            <person name="Machida M."/>
            <person name="Baker S.E."/>
            <person name="Andersen M.R."/>
        </authorList>
    </citation>
    <scope>NUCLEOTIDE SEQUENCE [LARGE SCALE GENOMIC DNA]</scope>
    <source>
        <strain evidence="1 2">CBS 117626</strain>
    </source>
</reference>
<name>A0A5N6ULZ7_ASPTM</name>
<dbReference type="OrthoDB" id="2687876at2759"/>
<evidence type="ECO:0000313" key="1">
    <source>
        <dbReference type="EMBL" id="KAE8159657.1"/>
    </source>
</evidence>
<dbReference type="InterPro" id="IPR036047">
    <property type="entry name" value="F-box-like_dom_sf"/>
</dbReference>
<evidence type="ECO:0000313" key="2">
    <source>
        <dbReference type="Proteomes" id="UP000326950"/>
    </source>
</evidence>
<organism evidence="1 2">
    <name type="scientific">Aspergillus tamarii</name>
    <dbReference type="NCBI Taxonomy" id="41984"/>
    <lineage>
        <taxon>Eukaryota</taxon>
        <taxon>Fungi</taxon>
        <taxon>Dikarya</taxon>
        <taxon>Ascomycota</taxon>
        <taxon>Pezizomycotina</taxon>
        <taxon>Eurotiomycetes</taxon>
        <taxon>Eurotiomycetidae</taxon>
        <taxon>Eurotiales</taxon>
        <taxon>Aspergillaceae</taxon>
        <taxon>Aspergillus</taxon>
        <taxon>Aspergillus subgen. Circumdati</taxon>
    </lineage>
</organism>
<accession>A0A5N6ULZ7</accession>
<dbReference type="AlphaFoldDB" id="A0A5N6ULZ7"/>
<dbReference type="CDD" id="cd09917">
    <property type="entry name" value="F-box_SF"/>
    <property type="match status" value="1"/>
</dbReference>
<proteinExistence type="predicted"/>
<dbReference type="EMBL" id="ML738670">
    <property type="protein sequence ID" value="KAE8159657.1"/>
    <property type="molecule type" value="Genomic_DNA"/>
</dbReference>
<dbReference type="Proteomes" id="UP000326950">
    <property type="component" value="Unassembled WGS sequence"/>
</dbReference>
<dbReference type="SUPFAM" id="SSF81383">
    <property type="entry name" value="F-box domain"/>
    <property type="match status" value="1"/>
</dbReference>
<sequence>MASGTAYRCKKPPLDVLQFRLRDNGYNAKPMPLVYQLPVEILHLILLNLDIRSIGTLRQVDTLGRQLTHASHTLCIIDSVKRSSYFHIQWLFAEFFHPWCRACPDFGPFLYITTLTRSCYKYSYLRPEYEFARKDIKSLPVIYNIEPPRYCLADITQAKALGMQTYGSGKEVKRVYKGHLRRREENYQNRVQQWIREQRRGIHAGHSRRRSAPTSLVVDEVASWSMQVTVAFPYWDYRTQYWSQRRGETIWNLRPPSREAYYRAFLEADLPQHFLNCRALNANYDFRDIQDRFN</sequence>
<protein>
    <recommendedName>
        <fullName evidence="3">F-box domain-containing protein</fullName>
    </recommendedName>
</protein>
<keyword evidence="2" id="KW-1185">Reference proteome</keyword>
<gene>
    <name evidence="1" type="ORF">BDV40DRAFT_290722</name>
</gene>
<evidence type="ECO:0008006" key="3">
    <source>
        <dbReference type="Google" id="ProtNLM"/>
    </source>
</evidence>